<dbReference type="EMBL" id="JRHH01000005">
    <property type="protein sequence ID" value="KGD67429.1"/>
    <property type="molecule type" value="Genomic_DNA"/>
</dbReference>
<dbReference type="Proteomes" id="UP000029554">
    <property type="component" value="Unassembled WGS sequence"/>
</dbReference>
<sequence>MQIRAIGDTWHKIYGRVVKTGNTYGWTDCAPNEKWIYGTIEDPVSGSVDRLFIFKRMINGQEAIKIFILHSIGYRPAGSPASSPISYPLSEEIILLKQ</sequence>
<keyword evidence="2" id="KW-1185">Reference proteome</keyword>
<evidence type="ECO:0000313" key="1">
    <source>
        <dbReference type="EMBL" id="KGD67429.1"/>
    </source>
</evidence>
<dbReference type="STRING" id="1453498.LG45_14590"/>
<accession>A0A095SST6</accession>
<name>A0A095SST6_9FLAO</name>
<dbReference type="AlphaFoldDB" id="A0A095SST6"/>
<organism evidence="1 2">
    <name type="scientific">Flavobacterium aquatile LMG 4008 = ATCC 11947</name>
    <dbReference type="NCBI Taxonomy" id="1453498"/>
    <lineage>
        <taxon>Bacteria</taxon>
        <taxon>Pseudomonadati</taxon>
        <taxon>Bacteroidota</taxon>
        <taxon>Flavobacteriia</taxon>
        <taxon>Flavobacteriales</taxon>
        <taxon>Flavobacteriaceae</taxon>
        <taxon>Flavobacterium</taxon>
    </lineage>
</organism>
<evidence type="ECO:0000313" key="2">
    <source>
        <dbReference type="Proteomes" id="UP000029554"/>
    </source>
</evidence>
<dbReference type="RefSeq" id="WP_035128242.1">
    <property type="nucleotide sequence ID" value="NZ_JRHH01000005.1"/>
</dbReference>
<proteinExistence type="predicted"/>
<gene>
    <name evidence="1" type="ORF">LG45_14590</name>
</gene>
<reference evidence="1 2" key="1">
    <citation type="submission" date="2014-09" db="EMBL/GenBank/DDBJ databases">
        <title>Whole Genome Shotgun of Flavobacterium aquatile LMG 4008.</title>
        <authorList>
            <person name="Gale A.N."/>
            <person name="Pipes S.E."/>
            <person name="Newman J.D."/>
        </authorList>
    </citation>
    <scope>NUCLEOTIDE SEQUENCE [LARGE SCALE GENOMIC DNA]</scope>
    <source>
        <strain evidence="1 2">LMG 4008</strain>
    </source>
</reference>
<comment type="caution">
    <text evidence="1">The sequence shown here is derived from an EMBL/GenBank/DDBJ whole genome shotgun (WGS) entry which is preliminary data.</text>
</comment>
<protein>
    <submittedName>
        <fullName evidence="1">Uncharacterized protein</fullName>
    </submittedName>
</protein>